<feature type="compositionally biased region" description="Acidic residues" evidence="3">
    <location>
        <begin position="91"/>
        <end position="104"/>
    </location>
</feature>
<feature type="compositionally biased region" description="Basic residues" evidence="3">
    <location>
        <begin position="1"/>
        <end position="10"/>
    </location>
</feature>
<dbReference type="EMBL" id="JAAECE010000004">
    <property type="protein sequence ID" value="KAF1801719.1"/>
    <property type="molecule type" value="Genomic_DNA"/>
</dbReference>
<dbReference type="Pfam" id="PF00076">
    <property type="entry name" value="RRM_1"/>
    <property type="match status" value="2"/>
</dbReference>
<feature type="compositionally biased region" description="Low complexity" evidence="3">
    <location>
        <begin position="26"/>
        <end position="51"/>
    </location>
</feature>
<keyword evidence="1 2" id="KW-0694">RNA-binding</keyword>
<comment type="caution">
    <text evidence="5">The sequence shown here is derived from an EMBL/GenBank/DDBJ whole genome shotgun (WGS) entry which is preliminary data.</text>
</comment>
<dbReference type="InterPro" id="IPR035979">
    <property type="entry name" value="RBD_domain_sf"/>
</dbReference>
<organism evidence="5 6">
    <name type="scientific">Mucor circinelloides f. lusitanicus</name>
    <name type="common">Mucor racemosus var. lusitanicus</name>
    <dbReference type="NCBI Taxonomy" id="29924"/>
    <lineage>
        <taxon>Eukaryota</taxon>
        <taxon>Fungi</taxon>
        <taxon>Fungi incertae sedis</taxon>
        <taxon>Mucoromycota</taxon>
        <taxon>Mucoromycotina</taxon>
        <taxon>Mucoromycetes</taxon>
        <taxon>Mucorales</taxon>
        <taxon>Mucorineae</taxon>
        <taxon>Mucoraceae</taxon>
        <taxon>Mucor</taxon>
    </lineage>
</organism>
<dbReference type="Proteomes" id="UP000469890">
    <property type="component" value="Unassembled WGS sequence"/>
</dbReference>
<feature type="compositionally biased region" description="Acidic residues" evidence="3">
    <location>
        <begin position="52"/>
        <end position="61"/>
    </location>
</feature>
<evidence type="ECO:0000259" key="4">
    <source>
        <dbReference type="PROSITE" id="PS50102"/>
    </source>
</evidence>
<evidence type="ECO:0000313" key="5">
    <source>
        <dbReference type="EMBL" id="KAF1801719.1"/>
    </source>
</evidence>
<name>A0A8H4BG88_MUCCL</name>
<dbReference type="GO" id="GO:0003723">
    <property type="term" value="F:RNA binding"/>
    <property type="evidence" value="ECO:0007669"/>
    <property type="project" value="UniProtKB-UniRule"/>
</dbReference>
<dbReference type="AlphaFoldDB" id="A0A8H4BG88"/>
<feature type="region of interest" description="Disordered" evidence="3">
    <location>
        <begin position="299"/>
        <end position="345"/>
    </location>
</feature>
<dbReference type="SMART" id="SM00360">
    <property type="entry name" value="RRM"/>
    <property type="match status" value="2"/>
</dbReference>
<feature type="compositionally biased region" description="Low complexity" evidence="3">
    <location>
        <begin position="79"/>
        <end position="90"/>
    </location>
</feature>
<feature type="domain" description="RRM" evidence="4">
    <location>
        <begin position="225"/>
        <end position="308"/>
    </location>
</feature>
<evidence type="ECO:0000313" key="6">
    <source>
        <dbReference type="Proteomes" id="UP000469890"/>
    </source>
</evidence>
<gene>
    <name evidence="5" type="ORF">FB192DRAFT_1097494</name>
</gene>
<proteinExistence type="predicted"/>
<dbReference type="InterPro" id="IPR000504">
    <property type="entry name" value="RRM_dom"/>
</dbReference>
<protein>
    <recommendedName>
        <fullName evidence="4">RRM domain-containing protein</fullName>
    </recommendedName>
</protein>
<dbReference type="SUPFAM" id="SSF54928">
    <property type="entry name" value="RNA-binding domain, RBD"/>
    <property type="match status" value="2"/>
</dbReference>
<evidence type="ECO:0000256" key="3">
    <source>
        <dbReference type="SAM" id="MobiDB-lite"/>
    </source>
</evidence>
<evidence type="ECO:0000256" key="1">
    <source>
        <dbReference type="ARBA" id="ARBA00022884"/>
    </source>
</evidence>
<accession>A0A8H4BG88</accession>
<sequence length="386" mass="41298">MGSSKITKKTTKVDKKTKVSKKAAQKQESSSSSSSSSSSESSSSESSSSDSSSDEEEEEVVEEKKVVVEEETKEDSSDSSDSSSSDSSSSSDEEEEEEKVEEESNDKKRKAEEEQEAAPAKVAKTESEGTFTVWCGGISWDATDADVKEFFSQCGEVSDVRIRLDNATGKNKGFCHIDFTTKAAHDAALALTDSEFMGRTIRLDSAGDGSNRQRTKDENYGPKSTKVFVANLNRDYDEDSHRAALTEAFSKFGTLVGEIRLPFNREDGSLRGIGYLEFETAEQADAAVKGMNGVDLNGRPLRTDFSGSDDRERVGRGGFRGGRGGGRGGARGGSRGGFGGDRGGRGGFGGRGGKLCDLIDVHVEHGTHLDIELGGRGGFRGGRGRF</sequence>
<feature type="region of interest" description="Disordered" evidence="3">
    <location>
        <begin position="1"/>
        <end position="126"/>
    </location>
</feature>
<dbReference type="PROSITE" id="PS50102">
    <property type="entry name" value="RRM"/>
    <property type="match status" value="2"/>
</dbReference>
<feature type="compositionally biased region" description="Gly residues" evidence="3">
    <location>
        <begin position="316"/>
        <end position="345"/>
    </location>
</feature>
<feature type="compositionally biased region" description="Basic and acidic residues" evidence="3">
    <location>
        <begin position="62"/>
        <end position="76"/>
    </location>
</feature>
<dbReference type="PANTHER" id="PTHR23236:SF11">
    <property type="entry name" value="EUKARYOTIC TRANSLATION INITIATION FACTOR 4H"/>
    <property type="match status" value="1"/>
</dbReference>
<evidence type="ECO:0000256" key="2">
    <source>
        <dbReference type="PROSITE-ProRule" id="PRU00176"/>
    </source>
</evidence>
<dbReference type="PANTHER" id="PTHR23236">
    <property type="entry name" value="EUKARYOTIC TRANSLATION INITIATION FACTOR 4B/4H"/>
    <property type="match status" value="1"/>
</dbReference>
<dbReference type="Gene3D" id="3.30.70.330">
    <property type="match status" value="2"/>
</dbReference>
<dbReference type="InterPro" id="IPR012677">
    <property type="entry name" value="Nucleotide-bd_a/b_plait_sf"/>
</dbReference>
<reference evidence="5 6" key="1">
    <citation type="submission" date="2019-09" db="EMBL/GenBank/DDBJ databases">
        <authorList>
            <consortium name="DOE Joint Genome Institute"/>
            <person name="Mondo S.J."/>
            <person name="Navarro-Mendoza M.I."/>
            <person name="Perez-Arques C."/>
            <person name="Panchal S."/>
            <person name="Nicolas F.E."/>
            <person name="Ganguly P."/>
            <person name="Pangilinan J."/>
            <person name="Grigoriev I."/>
            <person name="Heitman J."/>
            <person name="Sanya K."/>
            <person name="Garre V."/>
        </authorList>
    </citation>
    <scope>NUCLEOTIDE SEQUENCE [LARGE SCALE GENOMIC DNA]</scope>
    <source>
        <strain evidence="5 6">MU402</strain>
    </source>
</reference>
<feature type="domain" description="RRM" evidence="4">
    <location>
        <begin position="131"/>
        <end position="208"/>
    </location>
</feature>